<gene>
    <name evidence="1" type="ORF">FGO68_gene11186</name>
</gene>
<dbReference type="Proteomes" id="UP000785679">
    <property type="component" value="Unassembled WGS sequence"/>
</dbReference>
<accession>A0A8J8T8T8</accession>
<evidence type="ECO:0000313" key="2">
    <source>
        <dbReference type="Proteomes" id="UP000785679"/>
    </source>
</evidence>
<protein>
    <submittedName>
        <fullName evidence="1">Uncharacterized protein</fullName>
    </submittedName>
</protein>
<name>A0A8J8T8T8_HALGN</name>
<sequence length="116" mass="13579">MISIRLTNKSVHYKSPIKLRCLLIHGQTTRSHQWQLLCQFKQRGYPIGGSWQMFRRICADGKLQSSISLKTNQRKYHTLQTKLLLMRLQITLNRNTFALAESRETTKLRRESSSSS</sequence>
<reference evidence="1" key="1">
    <citation type="submission" date="2019-06" db="EMBL/GenBank/DDBJ databases">
        <authorList>
            <person name="Zheng W."/>
        </authorList>
    </citation>
    <scope>NUCLEOTIDE SEQUENCE</scope>
    <source>
        <strain evidence="1">QDHG01</strain>
    </source>
</reference>
<evidence type="ECO:0000313" key="1">
    <source>
        <dbReference type="EMBL" id="TNV85578.1"/>
    </source>
</evidence>
<proteinExistence type="predicted"/>
<comment type="caution">
    <text evidence="1">The sequence shown here is derived from an EMBL/GenBank/DDBJ whole genome shotgun (WGS) entry which is preliminary data.</text>
</comment>
<dbReference type="EMBL" id="RRYP01001712">
    <property type="protein sequence ID" value="TNV85578.1"/>
    <property type="molecule type" value="Genomic_DNA"/>
</dbReference>
<keyword evidence="2" id="KW-1185">Reference proteome</keyword>
<organism evidence="1 2">
    <name type="scientific">Halteria grandinella</name>
    <dbReference type="NCBI Taxonomy" id="5974"/>
    <lineage>
        <taxon>Eukaryota</taxon>
        <taxon>Sar</taxon>
        <taxon>Alveolata</taxon>
        <taxon>Ciliophora</taxon>
        <taxon>Intramacronucleata</taxon>
        <taxon>Spirotrichea</taxon>
        <taxon>Stichotrichia</taxon>
        <taxon>Sporadotrichida</taxon>
        <taxon>Halteriidae</taxon>
        <taxon>Halteria</taxon>
    </lineage>
</organism>
<dbReference type="AlphaFoldDB" id="A0A8J8T8T8"/>